<evidence type="ECO:0000259" key="2">
    <source>
        <dbReference type="Pfam" id="PF22600"/>
    </source>
</evidence>
<dbReference type="Pfam" id="PF22600">
    <property type="entry name" value="MTPAP-like_central"/>
    <property type="match status" value="1"/>
</dbReference>
<dbReference type="InterPro" id="IPR058920">
    <property type="entry name" value="PAP-OAS1-bd-rel"/>
</dbReference>
<feature type="region of interest" description="Disordered" evidence="1">
    <location>
        <begin position="799"/>
        <end position="887"/>
    </location>
</feature>
<sequence length="960" mass="101872">MAAAPPVLEEETNGNLEEPLEKPVVEASNGDIESSDRLTEKPKNHERDKEAMTRIENHVDDLVAKIQPNKQSLERRYAVFEYIKRLLIKCLGNRECTVSMFGSVPLRTYLPDGDIDFTAIHPGSPMHNWTEKLREALDAEERNPNAEFGVRDVQTIHAEVKLMKCLVGDIVVDISVNQLGGLSTLCFLEEVDIYIGRSNLFKRSVILVKGWCYYESRLLGAHHGLISTYALETLVLYIFNVFHQTLNSPLKVLSVFLNFFCKFDWDKYCLSLQGPIPLAGLPSLKPEVPEAEGGLLFTDAFLEKLTHDYATSHRYLPDSLVPSLPDTMTYNNSDGGQRPLLTKHLNVLDPLLPTNNLGRSVSRSNLCRIRRAFSHGAAKLQKTLDKTVEEGATDFQAVDAFFENAAAEGHLELEGRSGGASSSSAGSSSGPGVSPSALQSSVAASTESSSISDAGNEEHGGGAGSASTPAAAGNERSLSGDAPANQETLVGHIRVVIPDSEISSGSALSNVAAPAQFPTLHPSPTSSDQESPRRQLDPEPEVPPRKTPLQVAELHAKATGVPGRDGGSSASNAENRERAEAETHTQVESDSKGREGADQDEEGGEDLSRVGISVGSPSRVSFLQGKFTITEEPDSTETGSGTESAAGGGSAPVAAEPANGWGRAALEGARGKTAPESAGVGGPRRWSDGGDGAVALLRGKSSPLSLAAGERVGGPGSLSRSSSAGERSVQAMRESAERAEQWNTLCFSLAREQTNMRAQGMLRPGSLMGHMPPNLDVHMDLHLHGSAVMSHVGIPPLIARSSPPAGPPAMHPPVPVPIPLSSQVRPPPPLQVHGGAPSVRVSPRDGLSGAPPPPSPPPLPPGMPPGLPRPHQGDPLPPGPPHPIRAFLSSRLTPNASWGEQESAGNLTVDCEAEHAEGKGALQVTLSAESEKDCATVLATRLMRAVFATCCCLVRHPEEE</sequence>
<feature type="domain" description="Poly(A) RNA polymerase mitochondrial-like central palm" evidence="2">
    <location>
        <begin position="56"/>
        <end position="183"/>
    </location>
</feature>
<keyword evidence="5" id="KW-1185">Reference proteome</keyword>
<dbReference type="PANTHER" id="PTHR45979">
    <property type="entry name" value="PAP/OAS1 SUBSTRATE-BINDING DOMAIN SUPERFAMILY"/>
    <property type="match status" value="1"/>
</dbReference>
<comment type="caution">
    <text evidence="4">The sequence shown here is derived from an EMBL/GenBank/DDBJ whole genome shotgun (WGS) entry which is preliminary data.</text>
</comment>
<evidence type="ECO:0000256" key="1">
    <source>
        <dbReference type="SAM" id="MobiDB-lite"/>
    </source>
</evidence>
<evidence type="ECO:0000313" key="4">
    <source>
        <dbReference type="EMBL" id="KAK3254776.1"/>
    </source>
</evidence>
<organism evidence="4 5">
    <name type="scientific">Cymbomonas tetramitiformis</name>
    <dbReference type="NCBI Taxonomy" id="36881"/>
    <lineage>
        <taxon>Eukaryota</taxon>
        <taxon>Viridiplantae</taxon>
        <taxon>Chlorophyta</taxon>
        <taxon>Pyramimonadophyceae</taxon>
        <taxon>Pyramimonadales</taxon>
        <taxon>Pyramimonadaceae</taxon>
        <taxon>Cymbomonas</taxon>
    </lineage>
</organism>
<dbReference type="InterPro" id="IPR043519">
    <property type="entry name" value="NT_sf"/>
</dbReference>
<dbReference type="InterPro" id="IPR058921">
    <property type="entry name" value="PAP/OAS1-rel"/>
</dbReference>
<feature type="domain" description="PAP/OAS1 substrate-binding-related" evidence="3">
    <location>
        <begin position="195"/>
        <end position="405"/>
    </location>
</feature>
<feature type="compositionally biased region" description="Low complexity" evidence="1">
    <location>
        <begin position="636"/>
        <end position="658"/>
    </location>
</feature>
<dbReference type="AlphaFoldDB" id="A0AAE0KMV5"/>
<name>A0AAE0KMV5_9CHLO</name>
<feature type="region of interest" description="Disordered" evidence="1">
    <location>
        <begin position="516"/>
        <end position="733"/>
    </location>
</feature>
<dbReference type="Gene3D" id="3.30.460.10">
    <property type="entry name" value="Beta Polymerase, domain 2"/>
    <property type="match status" value="1"/>
</dbReference>
<feature type="compositionally biased region" description="Basic and acidic residues" evidence="1">
    <location>
        <begin position="574"/>
        <end position="597"/>
    </location>
</feature>
<dbReference type="Pfam" id="PF26180">
    <property type="entry name" value="PAP-OAS1"/>
    <property type="match status" value="1"/>
</dbReference>
<accession>A0AAE0KMV5</accession>
<evidence type="ECO:0000259" key="3">
    <source>
        <dbReference type="Pfam" id="PF26180"/>
    </source>
</evidence>
<feature type="region of interest" description="Disordered" evidence="1">
    <location>
        <begin position="413"/>
        <end position="483"/>
    </location>
</feature>
<dbReference type="EMBL" id="LGRX02023202">
    <property type="protein sequence ID" value="KAK3254776.1"/>
    <property type="molecule type" value="Genomic_DNA"/>
</dbReference>
<feature type="region of interest" description="Disordered" evidence="1">
    <location>
        <begin position="1"/>
        <end position="50"/>
    </location>
</feature>
<protein>
    <recommendedName>
        <fullName evidence="6">Polymerase nucleotidyl transferase domain-containing protein</fullName>
    </recommendedName>
</protein>
<dbReference type="SUPFAM" id="SSF81301">
    <property type="entry name" value="Nucleotidyltransferase"/>
    <property type="match status" value="1"/>
</dbReference>
<dbReference type="Gene3D" id="1.10.1410.10">
    <property type="match status" value="1"/>
</dbReference>
<evidence type="ECO:0008006" key="6">
    <source>
        <dbReference type="Google" id="ProtNLM"/>
    </source>
</evidence>
<dbReference type="Proteomes" id="UP001190700">
    <property type="component" value="Unassembled WGS sequence"/>
</dbReference>
<feature type="compositionally biased region" description="Pro residues" evidence="1">
    <location>
        <begin position="850"/>
        <end position="868"/>
    </location>
</feature>
<dbReference type="SUPFAM" id="SSF81631">
    <property type="entry name" value="PAP/OAS1 substrate-binding domain"/>
    <property type="match status" value="1"/>
</dbReference>
<dbReference type="PANTHER" id="PTHR45979:SF30">
    <property type="entry name" value="NUCLEOTIDYLTRANSFERASE"/>
    <property type="match status" value="1"/>
</dbReference>
<feature type="compositionally biased region" description="Basic and acidic residues" evidence="1">
    <location>
        <begin position="34"/>
        <end position="50"/>
    </location>
</feature>
<gene>
    <name evidence="4" type="ORF">CYMTET_36017</name>
</gene>
<feature type="compositionally biased region" description="Pro residues" evidence="1">
    <location>
        <begin position="804"/>
        <end position="818"/>
    </location>
</feature>
<dbReference type="InterPro" id="IPR054708">
    <property type="entry name" value="MTPAP-like_central"/>
</dbReference>
<proteinExistence type="predicted"/>
<reference evidence="4 5" key="1">
    <citation type="journal article" date="2015" name="Genome Biol. Evol.">
        <title>Comparative Genomics of a Bacterivorous Green Alga Reveals Evolutionary Causalities and Consequences of Phago-Mixotrophic Mode of Nutrition.</title>
        <authorList>
            <person name="Burns J.A."/>
            <person name="Paasch A."/>
            <person name="Narechania A."/>
            <person name="Kim E."/>
        </authorList>
    </citation>
    <scope>NUCLEOTIDE SEQUENCE [LARGE SCALE GENOMIC DNA]</scope>
    <source>
        <strain evidence="4 5">PLY_AMNH</strain>
    </source>
</reference>
<feature type="compositionally biased region" description="Low complexity" evidence="1">
    <location>
        <begin position="717"/>
        <end position="728"/>
    </location>
</feature>
<feature type="compositionally biased region" description="Low complexity" evidence="1">
    <location>
        <begin position="419"/>
        <end position="454"/>
    </location>
</feature>
<evidence type="ECO:0000313" key="5">
    <source>
        <dbReference type="Proteomes" id="UP001190700"/>
    </source>
</evidence>